<evidence type="ECO:0000256" key="1">
    <source>
        <dbReference type="SAM" id="MobiDB-lite"/>
    </source>
</evidence>
<dbReference type="EMBL" id="JABVXQ010000013">
    <property type="protein sequence ID" value="KAF6081879.1"/>
    <property type="molecule type" value="Genomic_DNA"/>
</dbReference>
<evidence type="ECO:0000313" key="2">
    <source>
        <dbReference type="EMBL" id="KAF6081879.1"/>
    </source>
</evidence>
<sequence length="178" mass="19540">MGEPRGKVAGERSPDPRLPRRPEPGARGGTETASAEVRRGCRDAGPSCAWLWPLTCGVHSFVHLTVCGHHSVTRRRGIVIKLRVASRPLAWRETRRYLKWRVRKATVAQVDGFTSACECAVGAMPLRPSSLNLCTESAASSAHAHQEKLLIRALRALLQRGVLARNNYTLCIGFPSSH</sequence>
<organism evidence="2 3">
    <name type="scientific">Phyllostomus discolor</name>
    <name type="common">pale spear-nosed bat</name>
    <dbReference type="NCBI Taxonomy" id="89673"/>
    <lineage>
        <taxon>Eukaryota</taxon>
        <taxon>Metazoa</taxon>
        <taxon>Chordata</taxon>
        <taxon>Craniata</taxon>
        <taxon>Vertebrata</taxon>
        <taxon>Euteleostomi</taxon>
        <taxon>Mammalia</taxon>
        <taxon>Eutheria</taxon>
        <taxon>Laurasiatheria</taxon>
        <taxon>Chiroptera</taxon>
        <taxon>Yangochiroptera</taxon>
        <taxon>Phyllostomidae</taxon>
        <taxon>Phyllostominae</taxon>
        <taxon>Phyllostomus</taxon>
    </lineage>
</organism>
<feature type="region of interest" description="Disordered" evidence="1">
    <location>
        <begin position="1"/>
        <end position="38"/>
    </location>
</feature>
<evidence type="ECO:0000313" key="3">
    <source>
        <dbReference type="Proteomes" id="UP000664940"/>
    </source>
</evidence>
<name>A0A833YU91_9CHIR</name>
<feature type="compositionally biased region" description="Basic and acidic residues" evidence="1">
    <location>
        <begin position="1"/>
        <end position="24"/>
    </location>
</feature>
<dbReference type="AlphaFoldDB" id="A0A833YU91"/>
<gene>
    <name evidence="2" type="ORF">HJG60_008880</name>
</gene>
<protein>
    <submittedName>
        <fullName evidence="2">Uncharacterized protein</fullName>
    </submittedName>
</protein>
<proteinExistence type="predicted"/>
<accession>A0A833YU91</accession>
<dbReference type="Proteomes" id="UP000664940">
    <property type="component" value="Unassembled WGS sequence"/>
</dbReference>
<reference evidence="2 3" key="1">
    <citation type="journal article" date="2020" name="Nature">
        <title>Six reference-quality genomes reveal evolution of bat adaptations.</title>
        <authorList>
            <person name="Jebb D."/>
            <person name="Huang Z."/>
            <person name="Pippel M."/>
            <person name="Hughes G.M."/>
            <person name="Lavrichenko K."/>
            <person name="Devanna P."/>
            <person name="Winkler S."/>
            <person name="Jermiin L.S."/>
            <person name="Skirmuntt E.C."/>
            <person name="Katzourakis A."/>
            <person name="Burkitt-Gray L."/>
            <person name="Ray D.A."/>
            <person name="Sullivan K.A.M."/>
            <person name="Roscito J.G."/>
            <person name="Kirilenko B.M."/>
            <person name="Davalos L.M."/>
            <person name="Corthals A.P."/>
            <person name="Power M.L."/>
            <person name="Jones G."/>
            <person name="Ransome R.D."/>
            <person name="Dechmann D.K.N."/>
            <person name="Locatelli A.G."/>
            <person name="Puechmaille S.J."/>
            <person name="Fedrigo O."/>
            <person name="Jarvis E.D."/>
            <person name="Hiller M."/>
            <person name="Vernes S.C."/>
            <person name="Myers E.W."/>
            <person name="Teeling E.C."/>
        </authorList>
    </citation>
    <scope>NUCLEOTIDE SEQUENCE [LARGE SCALE GENOMIC DNA]</scope>
    <source>
        <strain evidence="2">Bat1K_MPI-CBG_1</strain>
    </source>
</reference>
<comment type="caution">
    <text evidence="2">The sequence shown here is derived from an EMBL/GenBank/DDBJ whole genome shotgun (WGS) entry which is preliminary data.</text>
</comment>